<keyword evidence="1" id="KW-0472">Membrane</keyword>
<dbReference type="InterPro" id="IPR052959">
    <property type="entry name" value="Inner_membrane_assoc"/>
</dbReference>
<name>A4TYD1_9PROT</name>
<keyword evidence="1" id="KW-1133">Transmembrane helix</keyword>
<dbReference type="EMBL" id="CU459003">
    <property type="protein sequence ID" value="CAM75638.1"/>
    <property type="molecule type" value="Genomic_DNA"/>
</dbReference>
<feature type="transmembrane region" description="Helical" evidence="1">
    <location>
        <begin position="58"/>
        <end position="84"/>
    </location>
</feature>
<protein>
    <recommendedName>
        <fullName evidence="3">DUF485 domain-containing protein</fullName>
    </recommendedName>
</protein>
<dbReference type="RefSeq" id="WP_106002535.1">
    <property type="nucleotide sequence ID" value="NZ_CP027527.1"/>
</dbReference>
<organism evidence="2">
    <name type="scientific">Magnetospirillum gryphiswaldense</name>
    <dbReference type="NCBI Taxonomy" id="55518"/>
    <lineage>
        <taxon>Bacteria</taxon>
        <taxon>Pseudomonadati</taxon>
        <taxon>Pseudomonadota</taxon>
        <taxon>Alphaproteobacteria</taxon>
        <taxon>Rhodospirillales</taxon>
        <taxon>Rhodospirillaceae</taxon>
        <taxon>Magnetospirillum</taxon>
    </lineage>
</organism>
<dbReference type="Pfam" id="PF04341">
    <property type="entry name" value="DUF485"/>
    <property type="match status" value="1"/>
</dbReference>
<dbReference type="GO" id="GO:0005886">
    <property type="term" value="C:plasma membrane"/>
    <property type="evidence" value="ECO:0007669"/>
    <property type="project" value="TreeGrafter"/>
</dbReference>
<keyword evidence="1" id="KW-0812">Transmembrane</keyword>
<sequence length="103" mass="11390">MDDHIYERVVAHPKYAELMSKRNRFALLLSAIVLVVFYSFVAVATLKPALFSAPLSEGLTWCVGLVAGFAIQAFAFAMTGVYVYRANGEFDALNRVLIEEAGR</sequence>
<accession>A4TYD1</accession>
<reference evidence="2" key="1">
    <citation type="journal article" date="2007" name="J. Bacteriol.">
        <title>Comparative genome analysis of four magnetotactic bacteria reveals a complex set of group-specific genes implicated in magnetosome biomineralization and function.</title>
        <authorList>
            <person name="Richter M."/>
            <person name="Kube M."/>
            <person name="Bazylinski D.A."/>
            <person name="Lombardot T."/>
            <person name="Gloeckner F.O."/>
            <person name="Reinhardt R."/>
            <person name="Schueler D."/>
        </authorList>
    </citation>
    <scope>NUCLEOTIDE SEQUENCE</scope>
    <source>
        <strain evidence="2">MSR-1</strain>
    </source>
</reference>
<dbReference type="PANTHER" id="PTHR38598:SF1">
    <property type="entry name" value="INNER MEMBRANE PROTEIN YJCH"/>
    <property type="match status" value="1"/>
</dbReference>
<dbReference type="AlphaFoldDB" id="A4TYD1"/>
<evidence type="ECO:0008006" key="3">
    <source>
        <dbReference type="Google" id="ProtNLM"/>
    </source>
</evidence>
<feature type="transmembrane region" description="Helical" evidence="1">
    <location>
        <begin position="25"/>
        <end position="46"/>
    </location>
</feature>
<gene>
    <name evidence="2" type="ORF">MGR_1562</name>
</gene>
<dbReference type="InterPro" id="IPR007436">
    <property type="entry name" value="DUF485"/>
</dbReference>
<dbReference type="PANTHER" id="PTHR38598">
    <property type="entry name" value="INNER MEMBRANE PROTEIN YJCH"/>
    <property type="match status" value="1"/>
</dbReference>
<evidence type="ECO:0000313" key="2">
    <source>
        <dbReference type="EMBL" id="CAM75638.1"/>
    </source>
</evidence>
<evidence type="ECO:0000256" key="1">
    <source>
        <dbReference type="SAM" id="Phobius"/>
    </source>
</evidence>
<proteinExistence type="predicted"/>